<feature type="domain" description="Sulfatase N-terminal" evidence="5">
    <location>
        <begin position="5"/>
        <end position="294"/>
    </location>
</feature>
<dbReference type="GO" id="GO:0004065">
    <property type="term" value="F:arylsulfatase activity"/>
    <property type="evidence" value="ECO:0007669"/>
    <property type="project" value="TreeGrafter"/>
</dbReference>
<dbReference type="RefSeq" id="WP_189511440.1">
    <property type="nucleotide sequence ID" value="NZ_BMXG01000002.1"/>
</dbReference>
<proteinExistence type="inferred from homology"/>
<evidence type="ECO:0000259" key="5">
    <source>
        <dbReference type="Pfam" id="PF00884"/>
    </source>
</evidence>
<evidence type="ECO:0000256" key="4">
    <source>
        <dbReference type="ARBA" id="ARBA00022837"/>
    </source>
</evidence>
<dbReference type="PANTHER" id="PTHR42693:SF53">
    <property type="entry name" value="ENDO-4-O-SULFATASE"/>
    <property type="match status" value="1"/>
</dbReference>
<comment type="caution">
    <text evidence="6">The sequence shown here is derived from an EMBL/GenBank/DDBJ whole genome shotgun (WGS) entry which is preliminary data.</text>
</comment>
<dbReference type="SUPFAM" id="SSF53649">
    <property type="entry name" value="Alkaline phosphatase-like"/>
    <property type="match status" value="1"/>
</dbReference>
<dbReference type="PROSITE" id="PS00523">
    <property type="entry name" value="SULFATASE_1"/>
    <property type="match status" value="1"/>
</dbReference>
<reference evidence="6" key="2">
    <citation type="submission" date="2020-09" db="EMBL/GenBank/DDBJ databases">
        <authorList>
            <person name="Sun Q."/>
            <person name="Kim S."/>
        </authorList>
    </citation>
    <scope>NUCLEOTIDE SEQUENCE</scope>
    <source>
        <strain evidence="6">KCTC 12870</strain>
    </source>
</reference>
<keyword evidence="7" id="KW-1185">Reference proteome</keyword>
<dbReference type="InterPro" id="IPR024607">
    <property type="entry name" value="Sulfatase_CS"/>
</dbReference>
<evidence type="ECO:0000313" key="7">
    <source>
        <dbReference type="Proteomes" id="UP000642829"/>
    </source>
</evidence>
<dbReference type="GO" id="GO:0046872">
    <property type="term" value="F:metal ion binding"/>
    <property type="evidence" value="ECO:0007669"/>
    <property type="project" value="UniProtKB-KW"/>
</dbReference>
<evidence type="ECO:0000313" key="6">
    <source>
        <dbReference type="EMBL" id="GHB92490.1"/>
    </source>
</evidence>
<dbReference type="CDD" id="cd16027">
    <property type="entry name" value="SGSH"/>
    <property type="match status" value="1"/>
</dbReference>
<keyword evidence="4" id="KW-0106">Calcium</keyword>
<keyword evidence="2" id="KW-0479">Metal-binding</keyword>
<gene>
    <name evidence="6" type="ORF">GCM10007047_04530</name>
</gene>
<dbReference type="InterPro" id="IPR000917">
    <property type="entry name" value="Sulfatase_N"/>
</dbReference>
<dbReference type="Pfam" id="PF00884">
    <property type="entry name" value="Sulfatase"/>
    <property type="match status" value="1"/>
</dbReference>
<protein>
    <submittedName>
        <fullName evidence="6">Heparan N-sulfatase</fullName>
    </submittedName>
</protein>
<accession>A0A8J3DFE1</accession>
<keyword evidence="3" id="KW-0378">Hydrolase</keyword>
<dbReference type="Proteomes" id="UP000642829">
    <property type="component" value="Unassembled WGS sequence"/>
</dbReference>
<dbReference type="Gene3D" id="3.40.720.10">
    <property type="entry name" value="Alkaline Phosphatase, subunit A"/>
    <property type="match status" value="1"/>
</dbReference>
<name>A0A8J3DFE1_9BACT</name>
<dbReference type="EMBL" id="BMXG01000002">
    <property type="protein sequence ID" value="GHB92490.1"/>
    <property type="molecule type" value="Genomic_DNA"/>
</dbReference>
<evidence type="ECO:0000256" key="3">
    <source>
        <dbReference type="ARBA" id="ARBA00022801"/>
    </source>
</evidence>
<dbReference type="InterPro" id="IPR017850">
    <property type="entry name" value="Alkaline_phosphatase_core_sf"/>
</dbReference>
<sequence length="452" mass="50014">MKPLNIVYLHAHDAGTYIQPYGYAVETPHMQQFAEQGMLFRKAFSVNPTCSPSRACLLTGQAAHNNGMLGLAHRGGRLNNYEDTLIHFLKGHGLHTALSGIQHIAHEPYAPVEIIGYDEILDQAVADDAGGTRRRYVEGSEGVTAAAEDFLARNHDKPFFLDVGYFPPHRIGEGDFPSDFDVPNPAYVRPPAHLPDTEETRQDFANYMASVKTFDSYAGRVLEAIDRNGLAENTLVIATTDHGIAFPGMKCRLTDHGLNVMLMLRGPGGFEGGKITDEMVSHLDIFPTICDVLGLPMPDRLEGQSLKVLAENPHDSLHDCVFAEVNVHAAYEPMRAVRTKRWKYIRHLHPMDHVILPNVDNGLSKGYLCDHDWASRPPATEELYDLLFDPTEACNLASQTECAAVLDELRAKLDTWMLETDDPLLKGQLDLPDWVVTPAEAYSPSGGPRPVS</sequence>
<evidence type="ECO:0000256" key="1">
    <source>
        <dbReference type="ARBA" id="ARBA00008779"/>
    </source>
</evidence>
<dbReference type="InterPro" id="IPR050738">
    <property type="entry name" value="Sulfatase"/>
</dbReference>
<dbReference type="AlphaFoldDB" id="A0A8J3DFE1"/>
<comment type="similarity">
    <text evidence="1">Belongs to the sulfatase family.</text>
</comment>
<evidence type="ECO:0000256" key="2">
    <source>
        <dbReference type="ARBA" id="ARBA00022723"/>
    </source>
</evidence>
<dbReference type="PANTHER" id="PTHR42693">
    <property type="entry name" value="ARYLSULFATASE FAMILY MEMBER"/>
    <property type="match status" value="1"/>
</dbReference>
<organism evidence="6 7">
    <name type="scientific">Cerasicoccus arenae</name>
    <dbReference type="NCBI Taxonomy" id="424488"/>
    <lineage>
        <taxon>Bacteria</taxon>
        <taxon>Pseudomonadati</taxon>
        <taxon>Verrucomicrobiota</taxon>
        <taxon>Opitutia</taxon>
        <taxon>Puniceicoccales</taxon>
        <taxon>Cerasicoccaceae</taxon>
        <taxon>Cerasicoccus</taxon>
    </lineage>
</organism>
<reference evidence="6" key="1">
    <citation type="journal article" date="2014" name="Int. J. Syst. Evol. Microbiol.">
        <title>Complete genome sequence of Corynebacterium casei LMG S-19264T (=DSM 44701T), isolated from a smear-ripened cheese.</title>
        <authorList>
            <consortium name="US DOE Joint Genome Institute (JGI-PGF)"/>
            <person name="Walter F."/>
            <person name="Albersmeier A."/>
            <person name="Kalinowski J."/>
            <person name="Ruckert C."/>
        </authorList>
    </citation>
    <scope>NUCLEOTIDE SEQUENCE</scope>
    <source>
        <strain evidence="6">KCTC 12870</strain>
    </source>
</reference>